<dbReference type="NCBIfam" id="TIGR01994">
    <property type="entry name" value="SUF_scaf_2"/>
    <property type="match status" value="1"/>
</dbReference>
<proteinExistence type="predicted"/>
<evidence type="ECO:0000313" key="3">
    <source>
        <dbReference type="EMBL" id="MFC3850839.1"/>
    </source>
</evidence>
<protein>
    <submittedName>
        <fullName evidence="3">Fe-S cluster assembly sulfur transfer protein SufU</fullName>
    </submittedName>
</protein>
<evidence type="ECO:0000256" key="1">
    <source>
        <dbReference type="SAM" id="MobiDB-lite"/>
    </source>
</evidence>
<comment type="caution">
    <text evidence="3">The sequence shown here is derived from an EMBL/GenBank/DDBJ whole genome shotgun (WGS) entry which is preliminary data.</text>
</comment>
<reference evidence="4" key="1">
    <citation type="journal article" date="2019" name="Int. J. Syst. Evol. Microbiol.">
        <title>The Global Catalogue of Microorganisms (GCM) 10K type strain sequencing project: providing services to taxonomists for standard genome sequencing and annotation.</title>
        <authorList>
            <consortium name="The Broad Institute Genomics Platform"/>
            <consortium name="The Broad Institute Genome Sequencing Center for Infectious Disease"/>
            <person name="Wu L."/>
            <person name="Ma J."/>
        </authorList>
    </citation>
    <scope>NUCLEOTIDE SEQUENCE [LARGE SCALE GENOMIC DNA]</scope>
    <source>
        <strain evidence="4">CCUG 53252</strain>
    </source>
</reference>
<dbReference type="InterPro" id="IPR002871">
    <property type="entry name" value="NIF_FeS_clus_asmbl_NifU_N"/>
</dbReference>
<feature type="compositionally biased region" description="Low complexity" evidence="1">
    <location>
        <begin position="152"/>
        <end position="172"/>
    </location>
</feature>
<evidence type="ECO:0000259" key="2">
    <source>
        <dbReference type="Pfam" id="PF01592"/>
    </source>
</evidence>
<name>A0ABV7ZRG5_9CORY</name>
<keyword evidence="4" id="KW-1185">Reference proteome</keyword>
<gene>
    <name evidence="3" type="primary">sufU</name>
    <name evidence="3" type="ORF">ACFORJ_11790</name>
</gene>
<sequence>MKLESMYQEVILDHYKHPQHSGLRDPFDAEVHHVNPSCGDELTLRVRLSDDGTTVEDVSYDAVGCSISQASTSVMAEEIVGRPVEEAMAKLAEFERMITSRGKEEGDEDLIGDGVAFSGVAKYPARVKCALLGWKAFQAATADALSGEGEADAPATGTDAGAAEADGAGPDTTGDKEVNR</sequence>
<dbReference type="Pfam" id="PF01592">
    <property type="entry name" value="NifU_N"/>
    <property type="match status" value="1"/>
</dbReference>
<dbReference type="Gene3D" id="3.90.1010.10">
    <property type="match status" value="1"/>
</dbReference>
<evidence type="ECO:0000313" key="4">
    <source>
        <dbReference type="Proteomes" id="UP001595751"/>
    </source>
</evidence>
<dbReference type="PANTHER" id="PTHR10093">
    <property type="entry name" value="IRON-SULFUR CLUSTER ASSEMBLY ENZYME NIFU HOMOLOG"/>
    <property type="match status" value="1"/>
</dbReference>
<dbReference type="EMBL" id="JBHRZN010000004">
    <property type="protein sequence ID" value="MFC3850839.1"/>
    <property type="molecule type" value="Genomic_DNA"/>
</dbReference>
<dbReference type="SUPFAM" id="SSF82649">
    <property type="entry name" value="SufE/NifU"/>
    <property type="match status" value="1"/>
</dbReference>
<feature type="domain" description="NIF system FeS cluster assembly NifU N-terminal" evidence="2">
    <location>
        <begin position="6"/>
        <end position="129"/>
    </location>
</feature>
<dbReference type="Proteomes" id="UP001595751">
    <property type="component" value="Unassembled WGS sequence"/>
</dbReference>
<organism evidence="3 4">
    <name type="scientific">Corynebacterium hansenii</name>
    <dbReference type="NCBI Taxonomy" id="394964"/>
    <lineage>
        <taxon>Bacteria</taxon>
        <taxon>Bacillati</taxon>
        <taxon>Actinomycetota</taxon>
        <taxon>Actinomycetes</taxon>
        <taxon>Mycobacteriales</taxon>
        <taxon>Corynebacteriaceae</taxon>
        <taxon>Corynebacterium</taxon>
    </lineage>
</organism>
<feature type="region of interest" description="Disordered" evidence="1">
    <location>
        <begin position="145"/>
        <end position="180"/>
    </location>
</feature>
<dbReference type="RefSeq" id="WP_082144561.1">
    <property type="nucleotide sequence ID" value="NZ_CP047211.1"/>
</dbReference>
<dbReference type="CDD" id="cd06664">
    <property type="entry name" value="IscU_like"/>
    <property type="match status" value="1"/>
</dbReference>
<accession>A0ABV7ZRG5</accession>